<accession>A0ABD3IDX4</accession>
<reference evidence="1 2" key="1">
    <citation type="submission" date="2024-09" db="EMBL/GenBank/DDBJ databases">
        <title>Chromosome-scale assembly of Riccia sorocarpa.</title>
        <authorList>
            <person name="Paukszto L."/>
        </authorList>
    </citation>
    <scope>NUCLEOTIDE SEQUENCE [LARGE SCALE GENOMIC DNA]</scope>
    <source>
        <strain evidence="1">LP-2024</strain>
        <tissue evidence="1">Aerial parts of the thallus</tissue>
    </source>
</reference>
<dbReference type="AlphaFoldDB" id="A0ABD3IDX4"/>
<evidence type="ECO:0000313" key="1">
    <source>
        <dbReference type="EMBL" id="KAL3701918.1"/>
    </source>
</evidence>
<comment type="caution">
    <text evidence="1">The sequence shown here is derived from an EMBL/GenBank/DDBJ whole genome shotgun (WGS) entry which is preliminary data.</text>
</comment>
<dbReference type="Pfam" id="PF12014">
    <property type="entry name" value="Cyclin_D1_bind"/>
    <property type="match status" value="1"/>
</dbReference>
<keyword evidence="2" id="KW-1185">Reference proteome</keyword>
<dbReference type="InterPro" id="IPR040275">
    <property type="entry name" value="At5g39450-like"/>
</dbReference>
<organism evidence="1 2">
    <name type="scientific">Riccia sorocarpa</name>
    <dbReference type="NCBI Taxonomy" id="122646"/>
    <lineage>
        <taxon>Eukaryota</taxon>
        <taxon>Viridiplantae</taxon>
        <taxon>Streptophyta</taxon>
        <taxon>Embryophyta</taxon>
        <taxon>Marchantiophyta</taxon>
        <taxon>Marchantiopsida</taxon>
        <taxon>Marchantiidae</taxon>
        <taxon>Marchantiales</taxon>
        <taxon>Ricciaceae</taxon>
        <taxon>Riccia</taxon>
    </lineage>
</organism>
<evidence type="ECO:0000313" key="2">
    <source>
        <dbReference type="Proteomes" id="UP001633002"/>
    </source>
</evidence>
<dbReference type="InterPro" id="IPR036047">
    <property type="entry name" value="F-box-like_dom_sf"/>
</dbReference>
<dbReference type="PANTHER" id="PTHR31370">
    <property type="entry name" value="F-BOX PROTEIN FAMILY-LIKE"/>
    <property type="match status" value="1"/>
</dbReference>
<dbReference type="SUPFAM" id="SSF81383">
    <property type="entry name" value="F-box domain"/>
    <property type="match status" value="1"/>
</dbReference>
<name>A0ABD3IDX4_9MARC</name>
<protein>
    <recommendedName>
        <fullName evidence="3">F-box protein</fullName>
    </recommendedName>
</protein>
<gene>
    <name evidence="1" type="ORF">R1sor_019940</name>
</gene>
<dbReference type="Proteomes" id="UP001633002">
    <property type="component" value="Unassembled WGS sequence"/>
</dbReference>
<sequence>MEVGEEQQQERSVTSGGGTGLKDLSDDALLYISKKLDCESLILLGCVDKHLLQFVKEEQIWFERCRKWEKEVNIASWRVKVDSSKALYRLLNSMSRLVGIWKHQSKSEPRGELLYITWGKLAVEAWKVVPCAGHVPPHVSDIGRPVTFVKFFQVVGLRDGSHLVELDSRESREGVVEIDLPLPASGNSFKLQVFHKSDALLSRSEGEVGPSGQSFGKRLWSVARQYFGFSFCPIEGRRYAQSKVYHRLTFDQPEPGQELAGLWHGFYGTHGCEVVTVSYTEEGLIVGTKVLGDVNVPAGVVTFKAFISTESARRLQGKFYSGKGRIADETFMNPQWVNGVLVTLAGGVVTDGP</sequence>
<proteinExistence type="predicted"/>
<dbReference type="EMBL" id="JBJQOH010000001">
    <property type="protein sequence ID" value="KAL3701918.1"/>
    <property type="molecule type" value="Genomic_DNA"/>
</dbReference>
<evidence type="ECO:0008006" key="3">
    <source>
        <dbReference type="Google" id="ProtNLM"/>
    </source>
</evidence>